<dbReference type="EMBL" id="JARIHO010000006">
    <property type="protein sequence ID" value="KAJ7359448.1"/>
    <property type="molecule type" value="Genomic_DNA"/>
</dbReference>
<keyword evidence="2" id="KW-1185">Reference proteome</keyword>
<name>A0AAD7AI22_9AGAR</name>
<evidence type="ECO:0000313" key="1">
    <source>
        <dbReference type="EMBL" id="KAJ7359448.1"/>
    </source>
</evidence>
<gene>
    <name evidence="1" type="ORF">DFH08DRAFT_952586</name>
</gene>
<dbReference type="Proteomes" id="UP001218218">
    <property type="component" value="Unassembled WGS sequence"/>
</dbReference>
<sequence length="124" mass="13428">MRPLTAHLWSKSKAELPLLRNTGGGGEGTHLSAGANTNVSCSVLPLPLPAPLLRKSMYHHLVLCMKRRHTSTGAGEEGRWVYKGHVALMDLEVVVSVPHEFGKERQVEVLSPKGSFVLYAGACT</sequence>
<accession>A0AAD7AI22</accession>
<comment type="caution">
    <text evidence="1">The sequence shown here is derived from an EMBL/GenBank/DDBJ whole genome shotgun (WGS) entry which is preliminary data.</text>
</comment>
<organism evidence="1 2">
    <name type="scientific">Mycena albidolilacea</name>
    <dbReference type="NCBI Taxonomy" id="1033008"/>
    <lineage>
        <taxon>Eukaryota</taxon>
        <taxon>Fungi</taxon>
        <taxon>Dikarya</taxon>
        <taxon>Basidiomycota</taxon>
        <taxon>Agaricomycotina</taxon>
        <taxon>Agaricomycetes</taxon>
        <taxon>Agaricomycetidae</taxon>
        <taxon>Agaricales</taxon>
        <taxon>Marasmiineae</taxon>
        <taxon>Mycenaceae</taxon>
        <taxon>Mycena</taxon>
    </lineage>
</organism>
<protein>
    <submittedName>
        <fullName evidence="1">Uncharacterized protein</fullName>
    </submittedName>
</protein>
<evidence type="ECO:0000313" key="2">
    <source>
        <dbReference type="Proteomes" id="UP001218218"/>
    </source>
</evidence>
<proteinExistence type="predicted"/>
<dbReference type="AlphaFoldDB" id="A0AAD7AI22"/>
<reference evidence="1" key="1">
    <citation type="submission" date="2023-03" db="EMBL/GenBank/DDBJ databases">
        <title>Massive genome expansion in bonnet fungi (Mycena s.s.) driven by repeated elements and novel gene families across ecological guilds.</title>
        <authorList>
            <consortium name="Lawrence Berkeley National Laboratory"/>
            <person name="Harder C.B."/>
            <person name="Miyauchi S."/>
            <person name="Viragh M."/>
            <person name="Kuo A."/>
            <person name="Thoen E."/>
            <person name="Andreopoulos B."/>
            <person name="Lu D."/>
            <person name="Skrede I."/>
            <person name="Drula E."/>
            <person name="Henrissat B."/>
            <person name="Morin E."/>
            <person name="Kohler A."/>
            <person name="Barry K."/>
            <person name="LaButti K."/>
            <person name="Morin E."/>
            <person name="Salamov A."/>
            <person name="Lipzen A."/>
            <person name="Mereny Z."/>
            <person name="Hegedus B."/>
            <person name="Baldrian P."/>
            <person name="Stursova M."/>
            <person name="Weitz H."/>
            <person name="Taylor A."/>
            <person name="Grigoriev I.V."/>
            <person name="Nagy L.G."/>
            <person name="Martin F."/>
            <person name="Kauserud H."/>
        </authorList>
    </citation>
    <scope>NUCLEOTIDE SEQUENCE</scope>
    <source>
        <strain evidence="1">CBHHK002</strain>
    </source>
</reference>